<protein>
    <submittedName>
        <fullName evidence="3">Uncharacterized protein</fullName>
    </submittedName>
</protein>
<sequence length="59" mass="6283">MEFVGTDYSPDQVAAATVIQLGQAYPEACDLNQQLCPAVDEILAVTGHLVVVPRVVGNR</sequence>
<proteinExistence type="predicted"/>
<evidence type="ECO:0000313" key="2">
    <source>
        <dbReference type="EMBL" id="CKS81907.1"/>
    </source>
</evidence>
<reference evidence="3" key="2">
    <citation type="submission" date="2015-03" db="EMBL/GenBank/DDBJ databases">
        <authorList>
            <person name="Murphy D."/>
        </authorList>
    </citation>
    <scope>NUCLEOTIDE SEQUENCE [LARGE SCALE GENOMIC DNA]</scope>
    <source>
        <strain evidence="3">K00500041</strain>
    </source>
</reference>
<dbReference type="EMBL" id="CSAE01000506">
    <property type="protein sequence ID" value="COW40668.1"/>
    <property type="molecule type" value="Genomic_DNA"/>
</dbReference>
<evidence type="ECO:0000313" key="4">
    <source>
        <dbReference type="EMBL" id="COZ11800.1"/>
    </source>
</evidence>
<reference evidence="5 6" key="1">
    <citation type="submission" date="2015-03" db="EMBL/GenBank/DDBJ databases">
        <authorList>
            <consortium name="Pathogen Informatics"/>
        </authorList>
    </citation>
    <scope>NUCLEOTIDE SEQUENCE [LARGE SCALE GENOMIC DNA]</scope>
    <source>
        <strain evidence="2 8">Bir 185</strain>
        <strain evidence="1 7">C09601061</strain>
        <strain evidence="5">K00500041</strain>
        <strain evidence="6">N09902308</strain>
    </source>
</reference>
<accession>A0A0U0S0A4</accession>
<organism evidence="3 5">
    <name type="scientific">Mycobacterium tuberculosis</name>
    <dbReference type="NCBI Taxonomy" id="1773"/>
    <lineage>
        <taxon>Bacteria</taxon>
        <taxon>Bacillati</taxon>
        <taxon>Actinomycetota</taxon>
        <taxon>Actinomycetes</taxon>
        <taxon>Mycobacteriales</taxon>
        <taxon>Mycobacteriaceae</taxon>
        <taxon>Mycobacterium</taxon>
        <taxon>Mycobacterium tuberculosis complex</taxon>
    </lineage>
</organism>
<evidence type="ECO:0000313" key="3">
    <source>
        <dbReference type="EMBL" id="COW40668.1"/>
    </source>
</evidence>
<dbReference type="Proteomes" id="UP000050164">
    <property type="component" value="Unassembled WGS sequence"/>
</dbReference>
<dbReference type="EMBL" id="CNFT01001079">
    <property type="protein sequence ID" value="CKS81907.1"/>
    <property type="molecule type" value="Genomic_DNA"/>
</dbReference>
<evidence type="ECO:0000313" key="1">
    <source>
        <dbReference type="EMBL" id="CFR88080.1"/>
    </source>
</evidence>
<evidence type="ECO:0000313" key="6">
    <source>
        <dbReference type="Proteomes" id="UP000039021"/>
    </source>
</evidence>
<evidence type="ECO:0000313" key="5">
    <source>
        <dbReference type="Proteomes" id="UP000038802"/>
    </source>
</evidence>
<dbReference type="Proteomes" id="UP000039021">
    <property type="component" value="Unassembled WGS sequence"/>
</dbReference>
<dbReference type="EMBL" id="CGCX01001067">
    <property type="protein sequence ID" value="CFR88080.1"/>
    <property type="molecule type" value="Genomic_DNA"/>
</dbReference>
<dbReference type="Proteomes" id="UP000046680">
    <property type="component" value="Unassembled WGS sequence"/>
</dbReference>
<dbReference type="AlphaFoldDB" id="A0A0U0S0A4"/>
<evidence type="ECO:0000313" key="8">
    <source>
        <dbReference type="Proteomes" id="UP000050164"/>
    </source>
</evidence>
<name>A0A0U0S0A4_MYCTX</name>
<dbReference type="Proteomes" id="UP000038802">
    <property type="component" value="Unassembled WGS sequence"/>
</dbReference>
<evidence type="ECO:0000313" key="7">
    <source>
        <dbReference type="Proteomes" id="UP000046680"/>
    </source>
</evidence>
<reference evidence="4" key="3">
    <citation type="submission" date="2015-03" db="EMBL/GenBank/DDBJ databases">
        <authorList>
            <consortium name="Pathogen Informatics"/>
            <person name="Murphy D."/>
        </authorList>
    </citation>
    <scope>NUCLEOTIDE SEQUENCE</scope>
    <source>
        <strain evidence="4">N09902308</strain>
    </source>
</reference>
<gene>
    <name evidence="1" type="ORF">ERS007657_02649</name>
    <name evidence="3" type="ORF">ERS007703_03590</name>
    <name evidence="4" type="ORF">ERS007739_03413</name>
    <name evidence="2" type="ORF">ERS027659_03603</name>
</gene>
<dbReference type="EMBL" id="CSBK01001765">
    <property type="protein sequence ID" value="COZ11800.1"/>
    <property type="molecule type" value="Genomic_DNA"/>
</dbReference>